<reference evidence="10" key="1">
    <citation type="journal article" date="2013" name="G3 (Bethesda)">
        <title>Comparative genomics of a plant-pathogenic fungus, Pyrenophora tritici-repentis, reveals transduplication and the impact of repeat elements on pathogenicity and population divergence.</title>
        <authorList>
            <person name="Manning V.A."/>
            <person name="Pandelova I."/>
            <person name="Dhillon B."/>
            <person name="Wilhelm L.J."/>
            <person name="Goodwin S.B."/>
            <person name="Berlin A.M."/>
            <person name="Figueroa M."/>
            <person name="Freitag M."/>
            <person name="Hane J.K."/>
            <person name="Henrissat B."/>
            <person name="Holman W.H."/>
            <person name="Kodira C.D."/>
            <person name="Martin J."/>
            <person name="Oliver R.P."/>
            <person name="Robbertse B."/>
            <person name="Schackwitz W."/>
            <person name="Schwartz D.C."/>
            <person name="Spatafora J.W."/>
            <person name="Turgeon B.G."/>
            <person name="Yandava C."/>
            <person name="Young S."/>
            <person name="Zhou S."/>
            <person name="Zeng Q."/>
            <person name="Grigoriev I.V."/>
            <person name="Ma L.-J."/>
            <person name="Ciuffetti L.M."/>
        </authorList>
    </citation>
    <scope>NUCLEOTIDE SEQUENCE [LARGE SCALE GENOMIC DNA]</scope>
    <source>
        <strain evidence="10">Pt-1C-BFP</strain>
    </source>
</reference>
<dbReference type="GO" id="GO:0020037">
    <property type="term" value="F:heme binding"/>
    <property type="evidence" value="ECO:0007669"/>
    <property type="project" value="InterPro"/>
</dbReference>
<evidence type="ECO:0000256" key="6">
    <source>
        <dbReference type="ARBA" id="ARBA00023004"/>
    </source>
</evidence>
<keyword evidence="6" id="KW-0408">Iron</keyword>
<dbReference type="OMA" id="REQENYF"/>
<dbReference type="Proteomes" id="UP000001471">
    <property type="component" value="Unassembled WGS sequence"/>
</dbReference>
<dbReference type="eggNOG" id="KOG0157">
    <property type="taxonomic scope" value="Eukaryota"/>
</dbReference>
<dbReference type="OrthoDB" id="1470350at2759"/>
<keyword evidence="8" id="KW-0472">Membrane</keyword>
<keyword evidence="4" id="KW-0479">Metal-binding</keyword>
<evidence type="ECO:0000256" key="8">
    <source>
        <dbReference type="SAM" id="Phobius"/>
    </source>
</evidence>
<dbReference type="Pfam" id="PF00067">
    <property type="entry name" value="p450"/>
    <property type="match status" value="2"/>
</dbReference>
<dbReference type="CDD" id="cd11058">
    <property type="entry name" value="CYP60B-like"/>
    <property type="match status" value="1"/>
</dbReference>
<dbReference type="Gene3D" id="1.10.630.10">
    <property type="entry name" value="Cytochrome P450"/>
    <property type="match status" value="2"/>
</dbReference>
<comment type="cofactor">
    <cofactor evidence="1">
        <name>heme</name>
        <dbReference type="ChEBI" id="CHEBI:30413"/>
    </cofactor>
</comment>
<dbReference type="InterPro" id="IPR001128">
    <property type="entry name" value="Cyt_P450"/>
</dbReference>
<evidence type="ECO:0000256" key="4">
    <source>
        <dbReference type="ARBA" id="ARBA00022723"/>
    </source>
</evidence>
<organism evidence="9 10">
    <name type="scientific">Pyrenophora tritici-repentis (strain Pt-1C-BFP)</name>
    <name type="common">Wheat tan spot fungus</name>
    <name type="synonym">Drechslera tritici-repentis</name>
    <dbReference type="NCBI Taxonomy" id="426418"/>
    <lineage>
        <taxon>Eukaryota</taxon>
        <taxon>Fungi</taxon>
        <taxon>Dikarya</taxon>
        <taxon>Ascomycota</taxon>
        <taxon>Pezizomycotina</taxon>
        <taxon>Dothideomycetes</taxon>
        <taxon>Pleosporomycetidae</taxon>
        <taxon>Pleosporales</taxon>
        <taxon>Pleosporineae</taxon>
        <taxon>Pleosporaceae</taxon>
        <taxon>Pyrenophora</taxon>
    </lineage>
</organism>
<keyword evidence="8" id="KW-1133">Transmembrane helix</keyword>
<feature type="transmembrane region" description="Helical" evidence="8">
    <location>
        <begin position="467"/>
        <end position="489"/>
    </location>
</feature>
<evidence type="ECO:0000313" key="9">
    <source>
        <dbReference type="EMBL" id="EDU46984.1"/>
    </source>
</evidence>
<dbReference type="InterPro" id="IPR002974">
    <property type="entry name" value="Cyt_P450_E_CYP52_ascomycetes"/>
</dbReference>
<keyword evidence="3" id="KW-0349">Heme</keyword>
<accession>B2W111</accession>
<evidence type="ECO:0000256" key="7">
    <source>
        <dbReference type="ARBA" id="ARBA00023033"/>
    </source>
</evidence>
<dbReference type="InParanoid" id="B2W111"/>
<dbReference type="InterPro" id="IPR036396">
    <property type="entry name" value="Cyt_P450_sf"/>
</dbReference>
<evidence type="ECO:0000256" key="1">
    <source>
        <dbReference type="ARBA" id="ARBA00001971"/>
    </source>
</evidence>
<dbReference type="STRING" id="426418.B2W111"/>
<dbReference type="GO" id="GO:0005506">
    <property type="term" value="F:iron ion binding"/>
    <property type="evidence" value="ECO:0007669"/>
    <property type="project" value="InterPro"/>
</dbReference>
<dbReference type="PRINTS" id="PR01239">
    <property type="entry name" value="EP450IICYP52"/>
</dbReference>
<name>B2W111_PYRTR</name>
<dbReference type="AlphaFoldDB" id="B2W111"/>
<keyword evidence="8" id="KW-0812">Transmembrane</keyword>
<dbReference type="EMBL" id="DS231617">
    <property type="protein sequence ID" value="EDU46984.1"/>
    <property type="molecule type" value="Genomic_DNA"/>
</dbReference>
<keyword evidence="7" id="KW-0503">Monooxygenase</keyword>
<evidence type="ECO:0000313" key="10">
    <source>
        <dbReference type="Proteomes" id="UP000001471"/>
    </source>
</evidence>
<proteinExistence type="inferred from homology"/>
<dbReference type="GeneID" id="6342383"/>
<dbReference type="InterPro" id="IPR047146">
    <property type="entry name" value="Cyt_P450_E_CYP52_fungi"/>
</dbReference>
<evidence type="ECO:0000256" key="2">
    <source>
        <dbReference type="ARBA" id="ARBA00010617"/>
    </source>
</evidence>
<dbReference type="CDD" id="cd11063">
    <property type="entry name" value="CYP52"/>
    <property type="match status" value="1"/>
</dbReference>
<protein>
    <submittedName>
        <fullName evidence="9">Cytochrome P450 71A23</fullName>
    </submittedName>
</protein>
<keyword evidence="5" id="KW-0560">Oxidoreductase</keyword>
<evidence type="ECO:0000256" key="3">
    <source>
        <dbReference type="ARBA" id="ARBA00022617"/>
    </source>
</evidence>
<dbReference type="SUPFAM" id="SSF48264">
    <property type="entry name" value="Cytochrome P450"/>
    <property type="match status" value="2"/>
</dbReference>
<dbReference type="HOGENOM" id="CLU_013870_0_0_1"/>
<feature type="transmembrane region" description="Helical" evidence="8">
    <location>
        <begin position="20"/>
        <end position="38"/>
    </location>
</feature>
<gene>
    <name evidence="9" type="ORF">PTRG_04146</name>
</gene>
<dbReference type="PANTHER" id="PTHR24287">
    <property type="entry name" value="P450, PUTATIVE (EUROFUNG)-RELATED"/>
    <property type="match status" value="1"/>
</dbReference>
<dbReference type="GO" id="GO:0016712">
    <property type="term" value="F:oxidoreductase activity, acting on paired donors, with incorporation or reduction of molecular oxygen, reduced flavin or flavoprotein as one donor, and incorporation of one atom of oxygen"/>
    <property type="evidence" value="ECO:0007669"/>
    <property type="project" value="InterPro"/>
</dbReference>
<comment type="similarity">
    <text evidence="2">Belongs to the cytochrome P450 family.</text>
</comment>
<dbReference type="eggNOG" id="KOG0158">
    <property type="taxonomic scope" value="Eukaryota"/>
</dbReference>
<evidence type="ECO:0000256" key="5">
    <source>
        <dbReference type="ARBA" id="ARBA00023002"/>
    </source>
</evidence>
<dbReference type="KEGG" id="ptrr:6342383"/>
<dbReference type="PANTHER" id="PTHR24287:SF1">
    <property type="entry name" value="P450, PUTATIVE (EUROFUNG)-RELATED"/>
    <property type="match status" value="1"/>
</dbReference>
<sequence length="927" mass="105105">MTTSFIQDSLRDQLVRVPPLTLLNIFTGVSVLIILYVFCKVVYNVYLSPLAGYPGPKLWAISRLPWNRANMKGRISWKIRELHDKYGPVVRIAPDELSYTTSGAWKKIYGQRNPEFVKALDGRGIAPASIGGQRSLMTEHQDRHLRLRRAIDPAFSQRALREQENYFQDHSDNLVQKLKERCENGPLDMTTWYNLVAFDIVSDLAFGEPSGCVNNPDQPWIQAILARAKAIVWFQLAVQYGAMGLLNWLTPKYVTESRKKHIAMTEAKLKARVEAKNPGKDFMSYILENDEKLNHLELVMLSSNFIVAGSGTSAGGMSGLTYLLLCNPDKLEKLKQEIRGLFKNRADMTVQAVTSCKYLRACLNEGMRLYPPTPGSLPRFVPGKGEMIEGGWVPGGYAVGVNQLAAGHSERNFKRAREFHPERWLDEPNSEFKDDDRSAVQPFSFSRYNFNTLADADITTLKIQMNVLILAAGLLLLIRITDIVLINPLRNLLKIRRLRCGPVPFEPTRWPLGIDIIRRGLRADREQRTPDFVTARFEAMGRYTWGISVLGTSNFITAEPRNVQALLATQFDDFIMGTARRTNLKTALGRSIFAVDGKAWHRARETMRPIFSRENVSRLELLEEHVQTMIQIIETREQGLTTDDEGRAWSASVSLATLLPCLTMDSATELFLGQSTNSLRTLLAKQQQKNCNDQYDADSFDHAFERMLAILGTRMRLRSLYWLYGNKELNKCIKTLHAFVDSAIDAADQARQQGSSQIRYDFLESLRKRCSDRAEVREQVLGLLAAGRDTTASLTAWVFYCLVRHPKAYKKLHEIILQTFGPYSTTVGKSITFEKLKGCTYLQHVMSETLRLHSVVPFNSRCAVRDTTLPVGGGPDGTMPVFVSKGTEVNFSTHVLHRRKDLWGEDADEFVPERWERKRPGMAWHPG</sequence>